<gene>
    <name evidence="1" type="ORF">Back11_28350</name>
</gene>
<proteinExistence type="predicted"/>
<organism evidence="1 2">
    <name type="scientific">Paenibacillus baekrokdamisoli</name>
    <dbReference type="NCBI Taxonomy" id="1712516"/>
    <lineage>
        <taxon>Bacteria</taxon>
        <taxon>Bacillati</taxon>
        <taxon>Bacillota</taxon>
        <taxon>Bacilli</taxon>
        <taxon>Bacillales</taxon>
        <taxon>Paenibacillaceae</taxon>
        <taxon>Paenibacillus</taxon>
    </lineage>
</organism>
<dbReference type="OrthoDB" id="2990512at2"/>
<dbReference type="KEGG" id="pbk:Back11_28350"/>
<dbReference type="Pfam" id="PF14007">
    <property type="entry name" value="YtpI"/>
    <property type="match status" value="1"/>
</dbReference>
<evidence type="ECO:0000313" key="2">
    <source>
        <dbReference type="Proteomes" id="UP000275368"/>
    </source>
</evidence>
<keyword evidence="2" id="KW-1185">Reference proteome</keyword>
<reference evidence="1 2" key="1">
    <citation type="submission" date="2018-11" db="EMBL/GenBank/DDBJ databases">
        <title>Complete genome sequence of Paenibacillus baekrokdamisoli strain KCTC 33723.</title>
        <authorList>
            <person name="Kang S.W."/>
            <person name="Lee K.C."/>
            <person name="Kim K.K."/>
            <person name="Kim J.S."/>
            <person name="Kim D.S."/>
            <person name="Ko S.H."/>
            <person name="Yang S.H."/>
            <person name="Lee J.S."/>
        </authorList>
    </citation>
    <scope>NUCLEOTIDE SEQUENCE [LARGE SCALE GENOMIC DNA]</scope>
    <source>
        <strain evidence="1 2">KCTC 33723</strain>
    </source>
</reference>
<dbReference type="Proteomes" id="UP000275368">
    <property type="component" value="Chromosome"/>
</dbReference>
<protein>
    <submittedName>
        <fullName evidence="1">Uncharacterized protein</fullName>
    </submittedName>
</protein>
<dbReference type="RefSeq" id="WP_125658079.1">
    <property type="nucleotide sequence ID" value="NZ_AP019308.1"/>
</dbReference>
<dbReference type="AlphaFoldDB" id="A0A3G9IRJ8"/>
<name>A0A3G9IRJ8_9BACL</name>
<dbReference type="EMBL" id="AP019308">
    <property type="protein sequence ID" value="BBH21490.1"/>
    <property type="molecule type" value="Genomic_DNA"/>
</dbReference>
<dbReference type="InterPro" id="IPR025618">
    <property type="entry name" value="YtpI"/>
</dbReference>
<sequence>MLVLHWTLVTLICVVSLLSVVFSFKSRRSTDVRARGIYGARMNICMGAMLMLISLFMMLAFSGSTVKVIIGTLLFVLGLFNLFAGFRNHSAYTAMKQQ</sequence>
<evidence type="ECO:0000313" key="1">
    <source>
        <dbReference type="EMBL" id="BBH21490.1"/>
    </source>
</evidence>
<accession>A0A3G9IRJ8</accession>